<accession>A0A060TI17</accession>
<keyword evidence="1" id="KW-0472">Membrane</keyword>
<feature type="region of interest" description="Disordered" evidence="2">
    <location>
        <begin position="40"/>
        <end position="77"/>
    </location>
</feature>
<dbReference type="InterPro" id="IPR033181">
    <property type="entry name" value="Mic26_fungi"/>
</dbReference>
<evidence type="ECO:0000313" key="4">
    <source>
        <dbReference type="EMBL" id="CDP38477.1"/>
    </source>
</evidence>
<keyword evidence="1" id="KW-0999">Mitochondrion inner membrane</keyword>
<comment type="function">
    <text evidence="1">Component of the MICOS complex, a large protein complex of the mitochondrial inner membrane that plays crucial roles in the maintenance of crista junctions, inner membrane architecture, and formation of contact sites to the outer membrane.</text>
</comment>
<sequence length="255" mass="27701">MASRIARYSLVAVASALATPVALAEPTPRKRNLYDEEVDGHDASTVAPVPGTSEVAHDPEQNKTNDNSSTLATSTVGGMRVRSSEALEKNVGVARKWLAEKTEQGQQEIDNAFQKYLHAEKSVTDTIAELKSDKEDFLPGGIYVLVSALSGSILARNRGLALRTVTPLVFGAGAFAYFLPNTFQNTRGLAWRYEQRAPALAEYHVKTQEQLEGLAKSVDSAVDDGMKALEDGVHKTRQFIADSTGLQLPDEKKKK</sequence>
<dbReference type="PhylomeDB" id="A0A060TI17"/>
<organism evidence="4">
    <name type="scientific">Blastobotrys adeninivorans</name>
    <name type="common">Yeast</name>
    <name type="synonym">Arxula adeninivorans</name>
    <dbReference type="NCBI Taxonomy" id="409370"/>
    <lineage>
        <taxon>Eukaryota</taxon>
        <taxon>Fungi</taxon>
        <taxon>Dikarya</taxon>
        <taxon>Ascomycota</taxon>
        <taxon>Saccharomycotina</taxon>
        <taxon>Dipodascomycetes</taxon>
        <taxon>Dipodascales</taxon>
        <taxon>Trichomonascaceae</taxon>
        <taxon>Blastobotrys</taxon>
    </lineage>
</organism>
<feature type="signal peptide" evidence="3">
    <location>
        <begin position="1"/>
        <end position="24"/>
    </location>
</feature>
<dbReference type="AlphaFoldDB" id="A0A060TI17"/>
<feature type="compositionally biased region" description="Polar residues" evidence="2">
    <location>
        <begin position="64"/>
        <end position="76"/>
    </location>
</feature>
<gene>
    <name evidence="4" type="ORF">GNLVRS02_ARAD1D35552g</name>
</gene>
<keyword evidence="3" id="KW-0732">Signal</keyword>
<proteinExistence type="predicted"/>
<keyword evidence="1" id="KW-0496">Mitochondrion</keyword>
<feature type="chain" id="PRO_5001588206" description="MICOS complex subunit" evidence="3">
    <location>
        <begin position="25"/>
        <end position="255"/>
    </location>
</feature>
<evidence type="ECO:0000256" key="3">
    <source>
        <dbReference type="SAM" id="SignalP"/>
    </source>
</evidence>
<dbReference type="GO" id="GO:0044284">
    <property type="term" value="C:mitochondrial crista junction"/>
    <property type="evidence" value="ECO:0007669"/>
    <property type="project" value="TreeGrafter"/>
</dbReference>
<dbReference type="Pfam" id="PF09769">
    <property type="entry name" value="ApoO"/>
    <property type="match status" value="1"/>
</dbReference>
<dbReference type="PANTHER" id="PTHR28268">
    <property type="entry name" value="MICOS SUBUNIT MIC26"/>
    <property type="match status" value="1"/>
</dbReference>
<protein>
    <recommendedName>
        <fullName evidence="1">MICOS complex subunit</fullName>
    </recommendedName>
</protein>
<dbReference type="GO" id="GO:0042407">
    <property type="term" value="P:cristae formation"/>
    <property type="evidence" value="ECO:0007669"/>
    <property type="project" value="InterPro"/>
</dbReference>
<reference evidence="4" key="1">
    <citation type="submission" date="2014-02" db="EMBL/GenBank/DDBJ databases">
        <authorList>
            <person name="Genoscope - CEA"/>
        </authorList>
    </citation>
    <scope>NUCLEOTIDE SEQUENCE</scope>
    <source>
        <strain evidence="4">LS3</strain>
    </source>
</reference>
<reference evidence="4" key="2">
    <citation type="submission" date="2014-06" db="EMBL/GenBank/DDBJ databases">
        <title>The complete genome of Blastobotrys (Arxula) adeninivorans LS3 - a yeast of biotechnological interest.</title>
        <authorList>
            <person name="Kunze G."/>
            <person name="Gaillardin C."/>
            <person name="Czernicka M."/>
            <person name="Durrens P."/>
            <person name="Martin T."/>
            <person name="Boer E."/>
            <person name="Gabaldon T."/>
            <person name="Cruz J."/>
            <person name="Talla E."/>
            <person name="Marck C."/>
            <person name="Goffeau A."/>
            <person name="Barbe V."/>
            <person name="Baret P."/>
            <person name="Baronian K."/>
            <person name="Beier S."/>
            <person name="Bleykasten C."/>
            <person name="Bode R."/>
            <person name="Casaregola S."/>
            <person name="Despons L."/>
            <person name="Fairhead C."/>
            <person name="Giersberg M."/>
            <person name="Gierski P."/>
            <person name="Hahnel U."/>
            <person name="Hartmann A."/>
            <person name="Jankowska D."/>
            <person name="Jubin C."/>
            <person name="Jung P."/>
            <person name="Lafontaine I."/>
            <person name="Leh-Louis V."/>
            <person name="Lemaire M."/>
            <person name="Marcet-Houben M."/>
            <person name="Mascher M."/>
            <person name="Morel G."/>
            <person name="Richard G.-F."/>
            <person name="Riechen J."/>
            <person name="Sacerdot C."/>
            <person name="Sarkar A."/>
            <person name="Savel G."/>
            <person name="Schacherer J."/>
            <person name="Sherman D."/>
            <person name="Straub M.-L."/>
            <person name="Stein N."/>
            <person name="Thierry A."/>
            <person name="Trautwein-Schult A."/>
            <person name="Westhof E."/>
            <person name="Worch S."/>
            <person name="Dujon B."/>
            <person name="Souciet J.-L."/>
            <person name="Wincker P."/>
            <person name="Scholz U."/>
            <person name="Neuveglise N."/>
        </authorList>
    </citation>
    <scope>NUCLEOTIDE SEQUENCE</scope>
    <source>
        <strain evidence="4">LS3</strain>
    </source>
</reference>
<comment type="subunit">
    <text evidence="1">Component of the mitochondrial contact site and cristae organizing system (MICOS) complex.</text>
</comment>
<evidence type="ECO:0000256" key="1">
    <source>
        <dbReference type="RuleBase" id="RU363021"/>
    </source>
</evidence>
<dbReference type="InterPro" id="IPR019166">
    <property type="entry name" value="MIC26/MIC27"/>
</dbReference>
<name>A0A060TI17_BLAAD</name>
<comment type="subcellular location">
    <subcellularLocation>
        <location evidence="1">Mitochondrion inner membrane</location>
    </subcellularLocation>
</comment>
<dbReference type="PANTHER" id="PTHR28268:SF1">
    <property type="entry name" value="MICOS SUBUNIT MIC26"/>
    <property type="match status" value="1"/>
</dbReference>
<evidence type="ECO:0000256" key="2">
    <source>
        <dbReference type="SAM" id="MobiDB-lite"/>
    </source>
</evidence>
<dbReference type="EMBL" id="HG937694">
    <property type="protein sequence ID" value="CDP38477.1"/>
    <property type="molecule type" value="Genomic_DNA"/>
</dbReference>
<dbReference type="GO" id="GO:0061617">
    <property type="term" value="C:MICOS complex"/>
    <property type="evidence" value="ECO:0007669"/>
    <property type="project" value="UniProtKB-UniRule"/>
</dbReference>